<protein>
    <submittedName>
        <fullName evidence="1">Uncharacterized protein</fullName>
    </submittedName>
</protein>
<evidence type="ECO:0000313" key="1">
    <source>
        <dbReference type="EMBL" id="CAG2068055.1"/>
    </source>
</evidence>
<gene>
    <name evidence="1" type="ORF">TPAB3V08_LOCUS14998</name>
</gene>
<name>A0ABN7PRL7_TIMPD</name>
<organism evidence="1 2">
    <name type="scientific">Timema podura</name>
    <name type="common">Walking stick</name>
    <dbReference type="NCBI Taxonomy" id="61482"/>
    <lineage>
        <taxon>Eukaryota</taxon>
        <taxon>Metazoa</taxon>
        <taxon>Ecdysozoa</taxon>
        <taxon>Arthropoda</taxon>
        <taxon>Hexapoda</taxon>
        <taxon>Insecta</taxon>
        <taxon>Pterygota</taxon>
        <taxon>Neoptera</taxon>
        <taxon>Polyneoptera</taxon>
        <taxon>Phasmatodea</taxon>
        <taxon>Timematodea</taxon>
        <taxon>Timematoidea</taxon>
        <taxon>Timematidae</taxon>
        <taxon>Timema</taxon>
    </lineage>
</organism>
<sequence>MTPGSIQVFYKSTAYQQSGGKPYILVAGDDNGKHYILSPTSNDADDWSYENNLLQDTSAATTG</sequence>
<keyword evidence="2" id="KW-1185">Reference proteome</keyword>
<comment type="caution">
    <text evidence="1">The sequence shown here is derived from an EMBL/GenBank/DDBJ whole genome shotgun (WGS) entry which is preliminary data.</text>
</comment>
<dbReference type="PANTHER" id="PTHR35836:SF1">
    <property type="entry name" value="VCBS REPEAT-CONTAINING PROTEIN"/>
    <property type="match status" value="1"/>
</dbReference>
<accession>A0ABN7PRL7</accession>
<feature type="non-terminal residue" evidence="1">
    <location>
        <position position="63"/>
    </location>
</feature>
<reference evidence="1" key="1">
    <citation type="submission" date="2021-03" db="EMBL/GenBank/DDBJ databases">
        <authorList>
            <person name="Tran Van P."/>
        </authorList>
    </citation>
    <scope>NUCLEOTIDE SEQUENCE</scope>
</reference>
<proteinExistence type="predicted"/>
<dbReference type="EMBL" id="CAJPIN010080772">
    <property type="protein sequence ID" value="CAG2068055.1"/>
    <property type="molecule type" value="Genomic_DNA"/>
</dbReference>
<dbReference type="Proteomes" id="UP001153148">
    <property type="component" value="Unassembled WGS sequence"/>
</dbReference>
<evidence type="ECO:0000313" key="2">
    <source>
        <dbReference type="Proteomes" id="UP001153148"/>
    </source>
</evidence>
<dbReference type="PANTHER" id="PTHR35836">
    <property type="entry name" value="VCBS REPEAT-CONTAINING PROTEIN"/>
    <property type="match status" value="1"/>
</dbReference>